<feature type="transmembrane region" description="Helical" evidence="10">
    <location>
        <begin position="149"/>
        <end position="170"/>
    </location>
</feature>
<feature type="transmembrane region" description="Helical" evidence="10">
    <location>
        <begin position="237"/>
        <end position="257"/>
    </location>
</feature>
<feature type="domain" description="Heme-copper oxidase subunit III family profile" evidence="11">
    <location>
        <begin position="6"/>
        <end position="346"/>
    </location>
</feature>
<dbReference type="AlphaFoldDB" id="A0A2P2E5M9"/>
<dbReference type="InterPro" id="IPR035973">
    <property type="entry name" value="Cyt_c_oxidase_su3-like_sf"/>
</dbReference>
<dbReference type="GO" id="GO:0016020">
    <property type="term" value="C:membrane"/>
    <property type="evidence" value="ECO:0007669"/>
    <property type="project" value="UniProtKB-SubCell"/>
</dbReference>
<proteinExistence type="inferred from homology"/>
<feature type="transmembrane region" description="Helical" evidence="10">
    <location>
        <begin position="110"/>
        <end position="128"/>
    </location>
</feature>
<evidence type="ECO:0000256" key="1">
    <source>
        <dbReference type="ARBA" id="ARBA00004141"/>
    </source>
</evidence>
<evidence type="ECO:0000256" key="9">
    <source>
        <dbReference type="ARBA" id="ARBA00031625"/>
    </source>
</evidence>
<feature type="transmembrane region" description="Helical" evidence="10">
    <location>
        <begin position="277"/>
        <end position="305"/>
    </location>
</feature>
<keyword evidence="12" id="KW-0560">Oxidoreductase</keyword>
<dbReference type="Gene3D" id="1.10.287.70">
    <property type="match status" value="1"/>
</dbReference>
<keyword evidence="4 10" id="KW-0812">Transmembrane</keyword>
<dbReference type="CDD" id="cd01665">
    <property type="entry name" value="Cyt_c_Oxidase_III"/>
    <property type="match status" value="1"/>
</dbReference>
<evidence type="ECO:0000313" key="13">
    <source>
        <dbReference type="Proteomes" id="UP000245086"/>
    </source>
</evidence>
<evidence type="ECO:0000256" key="7">
    <source>
        <dbReference type="ARBA" id="ARBA00023136"/>
    </source>
</evidence>
<gene>
    <name evidence="12" type="primary">ctaE</name>
    <name evidence="12" type="ORF">PbB2_00018</name>
</gene>
<dbReference type="InterPro" id="IPR013833">
    <property type="entry name" value="Cyt_c_oxidase_su3_a-hlx"/>
</dbReference>
<dbReference type="FunFam" id="1.20.120.80:FF:000003">
    <property type="entry name" value="Cytochrome c oxidase subunit 3"/>
    <property type="match status" value="1"/>
</dbReference>
<evidence type="ECO:0000256" key="5">
    <source>
        <dbReference type="ARBA" id="ARBA00022967"/>
    </source>
</evidence>
<organism evidence="12 13">
    <name type="scientific">Candidatus Phycosocius bacilliformis</name>
    <dbReference type="NCBI Taxonomy" id="1445552"/>
    <lineage>
        <taxon>Bacteria</taxon>
        <taxon>Pseudomonadati</taxon>
        <taxon>Pseudomonadota</taxon>
        <taxon>Alphaproteobacteria</taxon>
        <taxon>Caulobacterales</taxon>
        <taxon>Caulobacterales incertae sedis</taxon>
        <taxon>Candidatus Phycosocius</taxon>
    </lineage>
</organism>
<sequence>MGHAAVKHDYHLVDPSPWPIVSSLALFVLAIGAVVFMKGFVDDPLSIIQGYFANEEAAKAALAGGWKAVEAGLQANAGFQDLDPALQAKTIADFKTSQQWYWLLGKGDPIILVGGFLFTLYAMASWWGDVIKESHKGDHTPVVGIGLRYGMILFIASEVMFFVAWFWMFFEVGLFADERTLSTIPEVAEAWANWPPTGVETLDPFHLPLMNTLVLLLSGTTVTWAHHALQTGNRKSAQLGLLITVLLGISFTGLQVLEYQHALHEDYFGFGGETVGVYGSSFFMATGFHGAHVIIGTLFLAVCLFRLMAGHFTPQKHFGFEAAAWYWHFVDVVWLFLFAFVYVAFA</sequence>
<dbReference type="InterPro" id="IPR024791">
    <property type="entry name" value="Cyt_c/ubiquinol_Oxase_su3"/>
</dbReference>
<keyword evidence="7 10" id="KW-0472">Membrane</keyword>
<dbReference type="EC" id="7.1.1.9" evidence="3"/>
<dbReference type="RefSeq" id="WP_238164775.1">
    <property type="nucleotide sequence ID" value="NZ_BFBR01000001.1"/>
</dbReference>
<feature type="transmembrane region" description="Helical" evidence="10">
    <location>
        <begin position="205"/>
        <end position="225"/>
    </location>
</feature>
<dbReference type="PROSITE" id="PS50253">
    <property type="entry name" value="COX3"/>
    <property type="match status" value="1"/>
</dbReference>
<name>A0A2P2E5M9_9PROT</name>
<comment type="subcellular location">
    <subcellularLocation>
        <location evidence="1">Membrane</location>
        <topology evidence="1">Multi-pass membrane protein</topology>
    </subcellularLocation>
</comment>
<dbReference type="Proteomes" id="UP000245086">
    <property type="component" value="Unassembled WGS sequence"/>
</dbReference>
<evidence type="ECO:0000256" key="4">
    <source>
        <dbReference type="ARBA" id="ARBA00022692"/>
    </source>
</evidence>
<dbReference type="Gene3D" id="1.20.120.80">
    <property type="entry name" value="Cytochrome c oxidase, subunit III, four-helix bundle"/>
    <property type="match status" value="1"/>
</dbReference>
<accession>A0A2P2E5M9</accession>
<feature type="transmembrane region" description="Helical" evidence="10">
    <location>
        <begin position="20"/>
        <end position="41"/>
    </location>
</feature>
<evidence type="ECO:0000259" key="11">
    <source>
        <dbReference type="PROSITE" id="PS50253"/>
    </source>
</evidence>
<evidence type="ECO:0000256" key="6">
    <source>
        <dbReference type="ARBA" id="ARBA00022989"/>
    </source>
</evidence>
<dbReference type="GO" id="GO:0016491">
    <property type="term" value="F:oxidoreductase activity"/>
    <property type="evidence" value="ECO:0007669"/>
    <property type="project" value="UniProtKB-KW"/>
</dbReference>
<keyword evidence="6 10" id="KW-1133">Transmembrane helix</keyword>
<dbReference type="EMBL" id="BFBR01000001">
    <property type="protein sequence ID" value="GBF56363.1"/>
    <property type="molecule type" value="Genomic_DNA"/>
</dbReference>
<comment type="similarity">
    <text evidence="2">Belongs to the cytochrome c oxidase subunit 3 family.</text>
</comment>
<dbReference type="GO" id="GO:0019646">
    <property type="term" value="P:aerobic electron transport chain"/>
    <property type="evidence" value="ECO:0007669"/>
    <property type="project" value="InterPro"/>
</dbReference>
<dbReference type="SUPFAM" id="SSF81452">
    <property type="entry name" value="Cytochrome c oxidase subunit III-like"/>
    <property type="match status" value="2"/>
</dbReference>
<evidence type="ECO:0000256" key="2">
    <source>
        <dbReference type="ARBA" id="ARBA00010581"/>
    </source>
</evidence>
<evidence type="ECO:0000256" key="10">
    <source>
        <dbReference type="SAM" id="Phobius"/>
    </source>
</evidence>
<dbReference type="PANTHER" id="PTHR11403:SF7">
    <property type="entry name" value="CYTOCHROME C OXIDASE SUBUNIT 3"/>
    <property type="match status" value="1"/>
</dbReference>
<keyword evidence="13" id="KW-1185">Reference proteome</keyword>
<evidence type="ECO:0000256" key="8">
    <source>
        <dbReference type="ARBA" id="ARBA00031400"/>
    </source>
</evidence>
<reference evidence="12 13" key="1">
    <citation type="journal article" date="2018" name="Genome Announc.">
        <title>Draft Genome Sequence of "Candidatus Phycosocius bacilliformis," an Alphaproteobacterial Ectosymbiont of the Hydrocarbon-Producing Green Alga Botryococcus braunii.</title>
        <authorList>
            <person name="Tanabe Y."/>
            <person name="Yamaguchi H."/>
            <person name="Watanabe M.M."/>
        </authorList>
    </citation>
    <scope>NUCLEOTIDE SEQUENCE [LARGE SCALE GENOMIC DNA]</scope>
    <source>
        <strain evidence="12 13">BOTRYCO-2</strain>
    </source>
</reference>
<evidence type="ECO:0000313" key="12">
    <source>
        <dbReference type="EMBL" id="GBF56363.1"/>
    </source>
</evidence>
<comment type="caution">
    <text evidence="12">The sequence shown here is derived from an EMBL/GenBank/DDBJ whole genome shotgun (WGS) entry which is preliminary data.</text>
</comment>
<evidence type="ECO:0000256" key="3">
    <source>
        <dbReference type="ARBA" id="ARBA00012949"/>
    </source>
</evidence>
<feature type="transmembrane region" description="Helical" evidence="10">
    <location>
        <begin position="325"/>
        <end position="345"/>
    </location>
</feature>
<protein>
    <recommendedName>
        <fullName evidence="3">cytochrome-c oxidase</fullName>
        <ecNumber evidence="3">7.1.1.9</ecNumber>
    </recommendedName>
    <alternativeName>
        <fullName evidence="8">Cytochrome aa3 subunit 3</fullName>
    </alternativeName>
    <alternativeName>
        <fullName evidence="9">Cytochrome c oxidase polypeptide III</fullName>
    </alternativeName>
</protein>
<dbReference type="InterPro" id="IPR000298">
    <property type="entry name" value="Cyt_c_oxidase-like_su3"/>
</dbReference>
<dbReference type="PANTHER" id="PTHR11403">
    <property type="entry name" value="CYTOCHROME C OXIDASE SUBUNIT III"/>
    <property type="match status" value="1"/>
</dbReference>
<dbReference type="GO" id="GO:0004129">
    <property type="term" value="F:cytochrome-c oxidase activity"/>
    <property type="evidence" value="ECO:0007669"/>
    <property type="project" value="UniProtKB-EC"/>
</dbReference>
<dbReference type="InterPro" id="IPR033945">
    <property type="entry name" value="Cyt_c_oxase_su3_dom"/>
</dbReference>
<keyword evidence="5" id="KW-1278">Translocase</keyword>
<dbReference type="Pfam" id="PF00510">
    <property type="entry name" value="COX3"/>
    <property type="match status" value="1"/>
</dbReference>